<evidence type="ECO:0000259" key="8">
    <source>
        <dbReference type="PROSITE" id="PS50217"/>
    </source>
</evidence>
<dbReference type="CDD" id="cd14705">
    <property type="entry name" value="bZIP_Zip1"/>
    <property type="match status" value="1"/>
</dbReference>
<dbReference type="AlphaFoldDB" id="A0A0F4Z507"/>
<evidence type="ECO:0000256" key="1">
    <source>
        <dbReference type="ARBA" id="ARBA00004123"/>
    </source>
</evidence>
<name>A0A0F4Z507_RASE3</name>
<dbReference type="SMART" id="SM00338">
    <property type="entry name" value="BRLZ"/>
    <property type="match status" value="1"/>
</dbReference>
<accession>A0A0F4Z507</accession>
<feature type="coiled-coil region" evidence="6">
    <location>
        <begin position="206"/>
        <end position="247"/>
    </location>
</feature>
<dbReference type="STRING" id="1408163.A0A0F4Z507"/>
<feature type="region of interest" description="Disordered" evidence="7">
    <location>
        <begin position="130"/>
        <end position="183"/>
    </location>
</feature>
<dbReference type="EMBL" id="LASV01000016">
    <property type="protein sequence ID" value="KKA25607.1"/>
    <property type="molecule type" value="Genomic_DNA"/>
</dbReference>
<dbReference type="PROSITE" id="PS00036">
    <property type="entry name" value="BZIP_BASIC"/>
    <property type="match status" value="1"/>
</dbReference>
<dbReference type="PANTHER" id="PTHR13044">
    <property type="entry name" value="ACTIVATING TRANSCRIPTION FACTOR ATF 4/5"/>
    <property type="match status" value="1"/>
</dbReference>
<dbReference type="InterPro" id="IPR004827">
    <property type="entry name" value="bZIP"/>
</dbReference>
<dbReference type="Gene3D" id="1.20.5.170">
    <property type="match status" value="1"/>
</dbReference>
<dbReference type="OrthoDB" id="1939598at2759"/>
<keyword evidence="2" id="KW-0805">Transcription regulation</keyword>
<dbReference type="Proteomes" id="UP000053958">
    <property type="component" value="Unassembled WGS sequence"/>
</dbReference>
<dbReference type="SUPFAM" id="SSF57959">
    <property type="entry name" value="Leucine zipper domain"/>
    <property type="match status" value="1"/>
</dbReference>
<feature type="compositionally biased region" description="Low complexity" evidence="7">
    <location>
        <begin position="141"/>
        <end position="169"/>
    </location>
</feature>
<comment type="subcellular location">
    <subcellularLocation>
        <location evidence="1">Nucleus</location>
    </subcellularLocation>
</comment>
<organism evidence="9 10">
    <name type="scientific">Rasamsonia emersonii (strain ATCC 16479 / CBS 393.64 / IMI 116815)</name>
    <dbReference type="NCBI Taxonomy" id="1408163"/>
    <lineage>
        <taxon>Eukaryota</taxon>
        <taxon>Fungi</taxon>
        <taxon>Dikarya</taxon>
        <taxon>Ascomycota</taxon>
        <taxon>Pezizomycotina</taxon>
        <taxon>Eurotiomycetes</taxon>
        <taxon>Eurotiomycetidae</taxon>
        <taxon>Eurotiales</taxon>
        <taxon>Trichocomaceae</taxon>
        <taxon>Rasamsonia</taxon>
    </lineage>
</organism>
<evidence type="ECO:0000313" key="9">
    <source>
        <dbReference type="EMBL" id="KKA25607.1"/>
    </source>
</evidence>
<feature type="region of interest" description="Disordered" evidence="7">
    <location>
        <begin position="274"/>
        <end position="302"/>
    </location>
</feature>
<sequence length="302" mass="33228">MSSFNGRRGPNFSQYLEDLNTIPSPYDQSVQQNEPFNLDAELALFTNAEFLDFGQFGDLSMPLTYDPAEDEKARQENAGSDKNQNVNYMDLLNADLNNIPDYSSTDFNSTNPQAMQMTSTFQPVPQVHNGAFNGTSPLDKATPIPSQTPAASTTTPTTPVAGPTPGRTAGTKRKQPHEAKTLDEAARLAAEEDKRRRNTAASARFRIKKKQREQALERTVKEATEKNAALEARVSQLELENQWLKNLITEKNGGDTSDGKNEADIAQMFKKFLATQQATQQKSEGERNSTESKSGVATTASN</sequence>
<evidence type="ECO:0000256" key="5">
    <source>
        <dbReference type="ARBA" id="ARBA00023242"/>
    </source>
</evidence>
<evidence type="ECO:0000256" key="6">
    <source>
        <dbReference type="SAM" id="Coils"/>
    </source>
</evidence>
<dbReference type="FunFam" id="1.20.5.170:FF:000075">
    <property type="entry name" value="BZIP transcription factor (MetR)"/>
    <property type="match status" value="1"/>
</dbReference>
<protein>
    <submittedName>
        <fullName evidence="9">BZIP transcription factor (MetR)</fullName>
    </submittedName>
</protein>
<keyword evidence="10" id="KW-1185">Reference proteome</keyword>
<gene>
    <name evidence="9" type="ORF">T310_0336</name>
</gene>
<evidence type="ECO:0000256" key="3">
    <source>
        <dbReference type="ARBA" id="ARBA00023125"/>
    </source>
</evidence>
<dbReference type="GO" id="GO:0001228">
    <property type="term" value="F:DNA-binding transcription activator activity, RNA polymerase II-specific"/>
    <property type="evidence" value="ECO:0007669"/>
    <property type="project" value="TreeGrafter"/>
</dbReference>
<dbReference type="RefSeq" id="XP_013332219.1">
    <property type="nucleotide sequence ID" value="XM_013476765.1"/>
</dbReference>
<dbReference type="PROSITE" id="PS50217">
    <property type="entry name" value="BZIP"/>
    <property type="match status" value="1"/>
</dbReference>
<proteinExistence type="predicted"/>
<dbReference type="GeneID" id="25312391"/>
<keyword evidence="5" id="KW-0539">Nucleus</keyword>
<dbReference type="PANTHER" id="PTHR13044:SF14">
    <property type="entry name" value="CRYPTOCEPHAL, ISOFORM A"/>
    <property type="match status" value="1"/>
</dbReference>
<dbReference type="InterPro" id="IPR046347">
    <property type="entry name" value="bZIP_sf"/>
</dbReference>
<evidence type="ECO:0000256" key="4">
    <source>
        <dbReference type="ARBA" id="ARBA00023163"/>
    </source>
</evidence>
<evidence type="ECO:0000313" key="10">
    <source>
        <dbReference type="Proteomes" id="UP000053958"/>
    </source>
</evidence>
<dbReference type="GO" id="GO:0005634">
    <property type="term" value="C:nucleus"/>
    <property type="evidence" value="ECO:0007669"/>
    <property type="project" value="UniProtKB-SubCell"/>
</dbReference>
<dbReference type="GO" id="GO:0000977">
    <property type="term" value="F:RNA polymerase II transcription regulatory region sequence-specific DNA binding"/>
    <property type="evidence" value="ECO:0007669"/>
    <property type="project" value="TreeGrafter"/>
</dbReference>
<feature type="domain" description="BZIP" evidence="8">
    <location>
        <begin position="192"/>
        <end position="251"/>
    </location>
</feature>
<keyword evidence="3" id="KW-0238">DNA-binding</keyword>
<keyword evidence="4" id="KW-0804">Transcription</keyword>
<keyword evidence="6" id="KW-0175">Coiled coil</keyword>
<dbReference type="Pfam" id="PF07716">
    <property type="entry name" value="bZIP_2"/>
    <property type="match status" value="1"/>
</dbReference>
<evidence type="ECO:0000256" key="7">
    <source>
        <dbReference type="SAM" id="MobiDB-lite"/>
    </source>
</evidence>
<comment type="caution">
    <text evidence="9">The sequence shown here is derived from an EMBL/GenBank/DDBJ whole genome shotgun (WGS) entry which is preliminary data.</text>
</comment>
<feature type="compositionally biased region" description="Polar residues" evidence="7">
    <location>
        <begin position="291"/>
        <end position="302"/>
    </location>
</feature>
<reference evidence="9 10" key="1">
    <citation type="submission" date="2015-04" db="EMBL/GenBank/DDBJ databases">
        <authorList>
            <person name="Heijne W.H."/>
            <person name="Fedorova N.D."/>
            <person name="Nierman W.C."/>
            <person name="Vollebregt A.W."/>
            <person name="Zhao Z."/>
            <person name="Wu L."/>
            <person name="Kumar M."/>
            <person name="Stam H."/>
            <person name="van den Berg M.A."/>
            <person name="Pel H.J."/>
        </authorList>
    </citation>
    <scope>NUCLEOTIDE SEQUENCE [LARGE SCALE GENOMIC DNA]</scope>
    <source>
        <strain evidence="9 10">CBS 393.64</strain>
    </source>
</reference>
<evidence type="ECO:0000256" key="2">
    <source>
        <dbReference type="ARBA" id="ARBA00023015"/>
    </source>
</evidence>